<evidence type="ECO:0000256" key="1">
    <source>
        <dbReference type="SAM" id="MobiDB-lite"/>
    </source>
</evidence>
<protein>
    <submittedName>
        <fullName evidence="2">Capsid assembly protein</fullName>
    </submittedName>
</protein>
<accession>A0A8S5T8H6</accession>
<name>A0A8S5T8H6_9CAUD</name>
<proteinExistence type="predicted"/>
<sequence length="257" mass="27752">MATIEVQEPADEQIEEQQEVNTETETDTDETVEPQEEKSEDSDNEESESDEDAKEPAPQEDEKADESKALDETLKAAKESADEASKALSEKGIDYNALTQEYEEKGALSEDTYKKLADAGYPKAVVDTYIRGVAAAGEAFTSAVYAAAGGKDEYGKLSKYIESKGQDAVDGFNDAVMNGSLATVKMLIAGFKAEMTLRNGTQKASVLGGNSGVNSGGFANEAAMEKAMDDPRYGVDEEYTKTVTKRLSKSKFFSFGR</sequence>
<dbReference type="InterPro" id="IPR008768">
    <property type="entry name" value="Gp9-like"/>
</dbReference>
<dbReference type="Pfam" id="PF05396">
    <property type="entry name" value="Phage_T7_Capsid"/>
    <property type="match status" value="1"/>
</dbReference>
<feature type="region of interest" description="Disordered" evidence="1">
    <location>
        <begin position="1"/>
        <end position="88"/>
    </location>
</feature>
<dbReference type="EMBL" id="BK032770">
    <property type="protein sequence ID" value="DAF59424.1"/>
    <property type="molecule type" value="Genomic_DNA"/>
</dbReference>
<dbReference type="GO" id="GO:0019069">
    <property type="term" value="P:viral capsid assembly"/>
    <property type="evidence" value="ECO:0007669"/>
    <property type="project" value="InterPro"/>
</dbReference>
<organism evidence="2">
    <name type="scientific">Caudovirales sp. ctIZM3</name>
    <dbReference type="NCBI Taxonomy" id="2827633"/>
    <lineage>
        <taxon>Viruses</taxon>
        <taxon>Duplodnaviria</taxon>
        <taxon>Heunggongvirae</taxon>
        <taxon>Uroviricota</taxon>
        <taxon>Caudoviricetes</taxon>
    </lineage>
</organism>
<feature type="compositionally biased region" description="Acidic residues" evidence="1">
    <location>
        <begin position="8"/>
        <end position="53"/>
    </location>
</feature>
<evidence type="ECO:0000313" key="2">
    <source>
        <dbReference type="EMBL" id="DAF59424.1"/>
    </source>
</evidence>
<reference evidence="2" key="1">
    <citation type="journal article" date="2021" name="Proc. Natl. Acad. Sci. U.S.A.">
        <title>A Catalog of Tens of Thousands of Viruses from Human Metagenomes Reveals Hidden Associations with Chronic Diseases.</title>
        <authorList>
            <person name="Tisza M.J."/>
            <person name="Buck C.B."/>
        </authorList>
    </citation>
    <scope>NUCLEOTIDE SEQUENCE</scope>
    <source>
        <strain evidence="2">CtIZM3</strain>
    </source>
</reference>
<feature type="compositionally biased region" description="Basic and acidic residues" evidence="1">
    <location>
        <begin position="54"/>
        <end position="88"/>
    </location>
</feature>